<dbReference type="Proteomes" id="UP000003107">
    <property type="component" value="Unassembled WGS sequence"/>
</dbReference>
<dbReference type="GeneID" id="60990837"/>
<dbReference type="eggNOG" id="ENOG50317VJ">
    <property type="taxonomic scope" value="Bacteria"/>
</dbReference>
<dbReference type="InterPro" id="IPR023614">
    <property type="entry name" value="Porin_dom_sf"/>
</dbReference>
<protein>
    <recommendedName>
        <fullName evidence="4">Major outer membrane protein</fullName>
    </recommendedName>
</protein>
<evidence type="ECO:0000313" key="3">
    <source>
        <dbReference type="Proteomes" id="UP000003107"/>
    </source>
</evidence>
<accession>C6RIA0</accession>
<reference evidence="2 3" key="1">
    <citation type="submission" date="2009-07" db="EMBL/GenBank/DDBJ databases">
        <authorList>
            <person name="Madupu R."/>
            <person name="Sebastian Y."/>
            <person name="Durkin A.S."/>
            <person name="Torralba M."/>
            <person name="Methe B."/>
            <person name="Sutton G.G."/>
            <person name="Strausberg R.L."/>
            <person name="Nelson K.E."/>
        </authorList>
    </citation>
    <scope>NUCLEOTIDE SEQUENCE [LARGE SCALE GENOMIC DNA]</scope>
    <source>
        <strain evidence="2 3">RM3277</strain>
    </source>
</reference>
<dbReference type="RefSeq" id="WP_002949637.1">
    <property type="nucleotide sequence ID" value="NZ_ACVQ01000029.1"/>
</dbReference>
<dbReference type="STRING" id="553219.CAMSH0001_0252"/>
<sequence length="395" mass="43842">MKLAKISLAALVALGAFSTLNATPLEEAIKDVDFSGFARYRYTHNKVRWNGMPGAFNKNNANHNFRFVGTFKAALDDNFFGVLGLRYAANDGSGFNGDTTNTTSSFGVREFYLGYNINNTTITAGKQFVKTYFDDDLVGTGLRVQNTDISGLTLVGVAFDALETDSIDYDGRLLSGLAGSKSLNYYGVGAMGSYDPVNFKAWWAYLEDTANLFAADAALKFDLDAVKLGLQAQYVHNESDDNNFGDANFFAAKGDVGFAGVGLNAGYIYYKAKDDKTSFVTVEDNGKLINPGKLLNSVMNGSAQYYNNIKDKNDYWFVGASYKFNEFGLYANYIDGKGYSYRYNKRVDRDEWNVGGSYAYSKKLNFSTFYAAAKEKDGDHKNKHDRIRFEAKYSF</sequence>
<dbReference type="OrthoDB" id="5365239at2"/>
<name>C6RIA0_9BACT</name>
<feature type="signal peptide" evidence="1">
    <location>
        <begin position="1"/>
        <end position="22"/>
    </location>
</feature>
<keyword evidence="3" id="KW-1185">Reference proteome</keyword>
<gene>
    <name evidence="2" type="ORF">CAMSH0001_0252</name>
</gene>
<keyword evidence="1" id="KW-0732">Signal</keyword>
<dbReference type="Pfam" id="PF05538">
    <property type="entry name" value="Campylo_MOMP"/>
    <property type="match status" value="1"/>
</dbReference>
<dbReference type="EMBL" id="ACVQ01000029">
    <property type="protein sequence ID" value="EET78901.1"/>
    <property type="molecule type" value="Genomic_DNA"/>
</dbReference>
<evidence type="ECO:0008006" key="4">
    <source>
        <dbReference type="Google" id="ProtNLM"/>
    </source>
</evidence>
<proteinExistence type="predicted"/>
<dbReference type="InterPro" id="IPR008439">
    <property type="entry name" value="Campylo_MOMP"/>
</dbReference>
<feature type="chain" id="PRO_5002969035" description="Major outer membrane protein" evidence="1">
    <location>
        <begin position="23"/>
        <end position="395"/>
    </location>
</feature>
<dbReference type="Gene3D" id="2.40.160.10">
    <property type="entry name" value="Porin"/>
    <property type="match status" value="1"/>
</dbReference>
<dbReference type="SUPFAM" id="SSF56935">
    <property type="entry name" value="Porins"/>
    <property type="match status" value="1"/>
</dbReference>
<evidence type="ECO:0000256" key="1">
    <source>
        <dbReference type="SAM" id="SignalP"/>
    </source>
</evidence>
<evidence type="ECO:0000313" key="2">
    <source>
        <dbReference type="EMBL" id="EET78901.1"/>
    </source>
</evidence>
<dbReference type="AlphaFoldDB" id="C6RIA0"/>
<comment type="caution">
    <text evidence="2">The sequence shown here is derived from an EMBL/GenBank/DDBJ whole genome shotgun (WGS) entry which is preliminary data.</text>
</comment>
<organism evidence="2 3">
    <name type="scientific">Campylobacter showae RM3277</name>
    <dbReference type="NCBI Taxonomy" id="553219"/>
    <lineage>
        <taxon>Bacteria</taxon>
        <taxon>Pseudomonadati</taxon>
        <taxon>Campylobacterota</taxon>
        <taxon>Epsilonproteobacteria</taxon>
        <taxon>Campylobacterales</taxon>
        <taxon>Campylobacteraceae</taxon>
        <taxon>Campylobacter</taxon>
    </lineage>
</organism>